<dbReference type="PANTHER" id="PTHR24148">
    <property type="entry name" value="ANKYRIN REPEAT DOMAIN-CONTAINING PROTEIN 39 HOMOLOG-RELATED"/>
    <property type="match status" value="1"/>
</dbReference>
<accession>A0A9P8I3G0</accession>
<keyword evidence="3" id="KW-1185">Reference proteome</keyword>
<dbReference type="Proteomes" id="UP000698800">
    <property type="component" value="Unassembled WGS sequence"/>
</dbReference>
<organism evidence="2 3">
    <name type="scientific">Glutinoglossum americanum</name>
    <dbReference type="NCBI Taxonomy" id="1670608"/>
    <lineage>
        <taxon>Eukaryota</taxon>
        <taxon>Fungi</taxon>
        <taxon>Dikarya</taxon>
        <taxon>Ascomycota</taxon>
        <taxon>Pezizomycotina</taxon>
        <taxon>Geoglossomycetes</taxon>
        <taxon>Geoglossales</taxon>
        <taxon>Geoglossaceae</taxon>
        <taxon>Glutinoglossum</taxon>
    </lineage>
</organism>
<evidence type="ECO:0000313" key="3">
    <source>
        <dbReference type="Proteomes" id="UP000698800"/>
    </source>
</evidence>
<dbReference type="AlphaFoldDB" id="A0A9P8I3G0"/>
<sequence>PLHLSTKVVYPPLDPSTDSLRILHVLPGTGSQTIQCKLESARFVDNPNYSALSYTWGDPKPTKIIAVNGAKMEVTENLWNALHDLRHPDEPRLLWVDAICIDQRNTTEKNQQYAKNIGNAWIIQEIGVASRIQVHFGRQSLHWEVFLAAAKIYNEHTADVAVENVLKLDHLRESKVRDGESYALGSFLDTFRDSFCTVPLDKI</sequence>
<proteinExistence type="predicted"/>
<comment type="caution">
    <text evidence="2">The sequence shown here is derived from an EMBL/GenBank/DDBJ whole genome shotgun (WGS) entry which is preliminary data.</text>
</comment>
<dbReference type="OrthoDB" id="2157530at2759"/>
<dbReference type="InterPro" id="IPR052895">
    <property type="entry name" value="HetReg/Transcr_Mod"/>
</dbReference>
<reference evidence="2" key="1">
    <citation type="submission" date="2021-03" db="EMBL/GenBank/DDBJ databases">
        <title>Comparative genomics and phylogenomic investigation of the class Geoglossomycetes provide insights into ecological specialization and systematics.</title>
        <authorList>
            <person name="Melie T."/>
            <person name="Pirro S."/>
            <person name="Miller A.N."/>
            <person name="Quandt A."/>
        </authorList>
    </citation>
    <scope>NUCLEOTIDE SEQUENCE</scope>
    <source>
        <strain evidence="2">GBOQ0MN5Z8</strain>
    </source>
</reference>
<name>A0A9P8I3G0_9PEZI</name>
<protein>
    <recommendedName>
        <fullName evidence="1">Heterokaryon incompatibility domain-containing protein</fullName>
    </recommendedName>
</protein>
<dbReference type="PANTHER" id="PTHR24148:SF64">
    <property type="entry name" value="HETEROKARYON INCOMPATIBILITY DOMAIN-CONTAINING PROTEIN"/>
    <property type="match status" value="1"/>
</dbReference>
<evidence type="ECO:0000313" key="2">
    <source>
        <dbReference type="EMBL" id="KAH0538177.1"/>
    </source>
</evidence>
<dbReference type="EMBL" id="JAGHQL010000120">
    <property type="protein sequence ID" value="KAH0538177.1"/>
    <property type="molecule type" value="Genomic_DNA"/>
</dbReference>
<feature type="non-terminal residue" evidence="2">
    <location>
        <position position="203"/>
    </location>
</feature>
<dbReference type="InterPro" id="IPR010730">
    <property type="entry name" value="HET"/>
</dbReference>
<dbReference type="Pfam" id="PF06985">
    <property type="entry name" value="HET"/>
    <property type="match status" value="1"/>
</dbReference>
<evidence type="ECO:0000259" key="1">
    <source>
        <dbReference type="Pfam" id="PF06985"/>
    </source>
</evidence>
<feature type="domain" description="Heterokaryon incompatibility" evidence="1">
    <location>
        <begin position="49"/>
        <end position="114"/>
    </location>
</feature>
<gene>
    <name evidence="2" type="ORF">FGG08_005235</name>
</gene>